<evidence type="ECO:0000256" key="4">
    <source>
        <dbReference type="ARBA" id="ARBA00022777"/>
    </source>
</evidence>
<keyword evidence="5" id="KW-0902">Two-component regulatory system</keyword>
<dbReference type="PANTHER" id="PTHR24421">
    <property type="entry name" value="NITRATE/NITRITE SENSOR PROTEIN NARX-RELATED"/>
    <property type="match status" value="1"/>
</dbReference>
<dbReference type="SUPFAM" id="SSF48452">
    <property type="entry name" value="TPR-like"/>
    <property type="match status" value="1"/>
</dbReference>
<dbReference type="Proteomes" id="UP000620874">
    <property type="component" value="Unassembled WGS sequence"/>
</dbReference>
<dbReference type="Gene3D" id="3.30.565.10">
    <property type="entry name" value="Histidine kinase-like ATPase, C-terminal domain"/>
    <property type="match status" value="1"/>
</dbReference>
<keyword evidence="8" id="KW-1185">Reference proteome</keyword>
<dbReference type="InterPro" id="IPR050482">
    <property type="entry name" value="Sensor_HK_TwoCompSys"/>
</dbReference>
<evidence type="ECO:0000313" key="8">
    <source>
        <dbReference type="Proteomes" id="UP000620874"/>
    </source>
</evidence>
<evidence type="ECO:0000256" key="3">
    <source>
        <dbReference type="ARBA" id="ARBA00022679"/>
    </source>
</evidence>
<comment type="catalytic activity">
    <reaction evidence="1">
        <text>ATP + protein L-histidine = ADP + protein N-phospho-L-histidine.</text>
        <dbReference type="EC" id="2.7.13.3"/>
    </reaction>
</comment>
<dbReference type="InterPro" id="IPR019734">
    <property type="entry name" value="TPR_rpt"/>
</dbReference>
<dbReference type="RefSeq" id="WP_191763858.1">
    <property type="nucleotide sequence ID" value="NZ_JACSPP010000020.1"/>
</dbReference>
<keyword evidence="7" id="KW-0067">ATP-binding</keyword>
<evidence type="ECO:0000256" key="2">
    <source>
        <dbReference type="ARBA" id="ARBA00012438"/>
    </source>
</evidence>
<dbReference type="EMBL" id="JACSPP010000020">
    <property type="protein sequence ID" value="MBD8040431.1"/>
    <property type="molecule type" value="Genomic_DNA"/>
</dbReference>
<comment type="caution">
    <text evidence="7">The sequence shown here is derived from an EMBL/GenBank/DDBJ whole genome shotgun (WGS) entry which is preliminary data.</text>
</comment>
<dbReference type="GO" id="GO:0005524">
    <property type="term" value="F:ATP binding"/>
    <property type="evidence" value="ECO:0007669"/>
    <property type="project" value="UniProtKB-KW"/>
</dbReference>
<evidence type="ECO:0000256" key="5">
    <source>
        <dbReference type="ARBA" id="ARBA00023012"/>
    </source>
</evidence>
<keyword evidence="7" id="KW-0547">Nucleotide-binding</keyword>
<name>A0ABR8Y897_9BACT</name>
<feature type="coiled-coil region" evidence="6">
    <location>
        <begin position="345"/>
        <end position="443"/>
    </location>
</feature>
<accession>A0ABR8Y897</accession>
<evidence type="ECO:0000313" key="7">
    <source>
        <dbReference type="EMBL" id="MBD8040431.1"/>
    </source>
</evidence>
<keyword evidence="4" id="KW-0418">Kinase</keyword>
<dbReference type="SUPFAM" id="SSF55874">
    <property type="entry name" value="ATPase domain of HSP90 chaperone/DNA topoisomerase II/histidine kinase"/>
    <property type="match status" value="1"/>
</dbReference>
<dbReference type="PANTHER" id="PTHR24421:SF10">
    <property type="entry name" value="NITRATE_NITRITE SENSOR PROTEIN NARQ"/>
    <property type="match status" value="1"/>
</dbReference>
<dbReference type="InterPro" id="IPR011990">
    <property type="entry name" value="TPR-like_helical_dom_sf"/>
</dbReference>
<dbReference type="EC" id="2.7.13.3" evidence="2"/>
<dbReference type="CDD" id="cd16917">
    <property type="entry name" value="HATPase_UhpB-NarQ-NarX-like"/>
    <property type="match status" value="1"/>
</dbReference>
<keyword evidence="6" id="KW-0175">Coiled coil</keyword>
<keyword evidence="3" id="KW-0808">Transferase</keyword>
<dbReference type="Gene3D" id="1.25.40.10">
    <property type="entry name" value="Tetratricopeptide repeat domain"/>
    <property type="match status" value="2"/>
</dbReference>
<evidence type="ECO:0000256" key="6">
    <source>
        <dbReference type="SAM" id="Coils"/>
    </source>
</evidence>
<sequence length="633" mass="72228">MRTYCLHLILLISAFVIPLSESKGKELPTDTLLAHLYDQAVSLMGEGEYDSAQACFDKAFAMEGVTGSPLYPVLLNEQATLLFYKGELARSLEMKKSVLPYLPEVEDLEKHVSVYNDLGVLYHRFNRQDSSLYFYNKALDAARQYGDKSWIGNLNLNLAVFYFNLRNYEDAERHIDDALKYVLQTDDLPTTFAAWQVRSAIKAQIGKTEEAGASIQQAWQIACGPEGNAEWKVRCIPGMYRYFQRKGMTDSIRYYIGIGNKLLGKLPPHNISAVGFIQTRGLANYEQKRYAEALKDFIYLNTHPTGSEKKSLFEKMAVCYHHLGNPQKAFAYMDSARMWADSLAKQEVTSQMAEVKVKYETQEKELEITRLREKVLKQEADSLKIALALIAGLACLVIILLQQRHKRRNAERELLRMRQEKELESARSYIEGLEEECRHFAKELHDGTANDLLALEMKARTEKQASMAEAIKQVRENVRTISHELMPPEFESLSLNEILSQYARSLTENTGVRVSYNEGSSSPTPPDALPQRTAREVYRIVQEITMNVIKHTDASSIGIYLSRHTDGNIFLQITDNGHPIYPNRPQTEEKGIGLRTISDRAKAIRATIENQTGEKENRFIMTFKIESNEREFV</sequence>
<organism evidence="7 8">
    <name type="scientific">Phocaeicola intestinalis</name>
    <dbReference type="NCBI Taxonomy" id="2762212"/>
    <lineage>
        <taxon>Bacteria</taxon>
        <taxon>Pseudomonadati</taxon>
        <taxon>Bacteroidota</taxon>
        <taxon>Bacteroidia</taxon>
        <taxon>Bacteroidales</taxon>
        <taxon>Bacteroidaceae</taxon>
        <taxon>Phocaeicola</taxon>
    </lineage>
</organism>
<reference evidence="7 8" key="1">
    <citation type="submission" date="2020-08" db="EMBL/GenBank/DDBJ databases">
        <title>A Genomic Blueprint of the Chicken Gut Microbiome.</title>
        <authorList>
            <person name="Gilroy R."/>
            <person name="Ravi A."/>
            <person name="Getino M."/>
            <person name="Pursley I."/>
            <person name="Horton D.L."/>
            <person name="Alikhan N.-F."/>
            <person name="Baker D."/>
            <person name="Gharbi K."/>
            <person name="Hall N."/>
            <person name="Watson M."/>
            <person name="Adriaenssens E.M."/>
            <person name="Foster-Nyarko E."/>
            <person name="Jarju S."/>
            <person name="Secka A."/>
            <person name="Antonio M."/>
            <person name="Oren A."/>
            <person name="Chaudhuri R."/>
            <person name="La Ragione R.M."/>
            <person name="Hildebrand F."/>
            <person name="Pallen M.J."/>
        </authorList>
    </citation>
    <scope>NUCLEOTIDE SEQUENCE [LARGE SCALE GENOMIC DNA]</scope>
    <source>
        <strain evidence="7 8">Sa1CVN1</strain>
    </source>
</reference>
<dbReference type="InterPro" id="IPR036890">
    <property type="entry name" value="HATPase_C_sf"/>
</dbReference>
<proteinExistence type="predicted"/>
<dbReference type="SMART" id="SM00028">
    <property type="entry name" value="TPR"/>
    <property type="match status" value="4"/>
</dbReference>
<gene>
    <name evidence="7" type="ORF">H9625_08275</name>
</gene>
<evidence type="ECO:0000256" key="1">
    <source>
        <dbReference type="ARBA" id="ARBA00000085"/>
    </source>
</evidence>
<protein>
    <recommendedName>
        <fullName evidence="2">histidine kinase</fullName>
        <ecNumber evidence="2">2.7.13.3</ecNumber>
    </recommendedName>
</protein>